<evidence type="ECO:0000313" key="2">
    <source>
        <dbReference type="Proteomes" id="UP000075462"/>
    </source>
</evidence>
<dbReference type="RefSeq" id="WP_062272984.1">
    <property type="nucleotide sequence ID" value="NZ_LIAA01000033.1"/>
</dbReference>
<reference evidence="1 2" key="1">
    <citation type="submission" date="2015-06" db="EMBL/GenBank/DDBJ databases">
        <title>Improved classification and identification of acetic acid bacteria using matrix-assisted laser desorption/ionization time-of-flight mass spectrometry; Gluconobacter nephelii and Gluconobacter uchimurae are later heterotypic synonyms of Gluconobacter japonicus and Gluconobacter oxydans, respectively.</title>
        <authorList>
            <person name="Li L."/>
            <person name="Cleenwerck I."/>
            <person name="De Vuyst L."/>
            <person name="Vandamme P."/>
        </authorList>
    </citation>
    <scope>NUCLEOTIDE SEQUENCE [LARGE SCALE GENOMIC DNA]</scope>
    <source>
        <strain evidence="1 2">LMG 1545</strain>
    </source>
</reference>
<proteinExistence type="predicted"/>
<protein>
    <submittedName>
        <fullName evidence="1">Uncharacterized protein</fullName>
    </submittedName>
</protein>
<dbReference type="Proteomes" id="UP000075462">
    <property type="component" value="Unassembled WGS sequence"/>
</dbReference>
<name>A0A149VAS9_9PROT</name>
<gene>
    <name evidence="1" type="ORF">AD954_08525</name>
</gene>
<dbReference type="OrthoDB" id="456767at2"/>
<evidence type="ECO:0000313" key="1">
    <source>
        <dbReference type="EMBL" id="KXV77288.1"/>
    </source>
</evidence>
<organism evidence="1 2">
    <name type="scientific">Acetobacter cerevisiae</name>
    <dbReference type="NCBI Taxonomy" id="178900"/>
    <lineage>
        <taxon>Bacteria</taxon>
        <taxon>Pseudomonadati</taxon>
        <taxon>Pseudomonadota</taxon>
        <taxon>Alphaproteobacteria</taxon>
        <taxon>Acetobacterales</taxon>
        <taxon>Acetobacteraceae</taxon>
        <taxon>Acetobacter</taxon>
    </lineage>
</organism>
<dbReference type="PATRIC" id="fig|178900.7.peg.1514"/>
<accession>A0A149VAS9</accession>
<comment type="caution">
    <text evidence="1">The sequence shown here is derived from an EMBL/GenBank/DDBJ whole genome shotgun (WGS) entry which is preliminary data.</text>
</comment>
<dbReference type="EMBL" id="LIAA01000033">
    <property type="protein sequence ID" value="KXV77288.1"/>
    <property type="molecule type" value="Genomic_DNA"/>
</dbReference>
<sequence length="561" mass="65453">MEKYYFLSYHGLFLEYDADIGVYEQTIISSTKNINRFFQSSLEQEDILSFREILKIEKNGNFISIGGGNSYVTSLPDGRLIRQNVENLGDWEHFFKITERSFKELYEIVNKNWNISGKIIKKRDIYLCENYTINIGELKIGIYDFISNLSYNYSDRGSFSFVYAEKKVHAEEILDFEIVKEIYISPQGNIANRALQYLVGKRMQEISNNISIRSVNLPEWGLKAEDVIYELKNSCIIGETKFWFDIRGLSQNLDNGNVDSFVINGYPFNVDFYPSRDRARKYLPSFSKTLDKITGFSDDEIVFNIRADEVLHAVHDDYLVLPVEYYKMLAFYTGLKPVFFGQLADNPYIQNLKAEFPEARFVNGQGALYDFEVLRQSTNIAISVSTFSWLAAWLSNARNIYVPLAGMMNPCQAIGQNFIPRNDPAYKFISFPLCRAECLYRHPKKFWKNLTYMARNMKFISTDQAYEIFDRVDTLRNNKKSLGGFDPRFYMKKNYKEVSEPGMALNHYMHSDENEENIFPIKEREYVVKYPESGNMVASGYFKSIREYHSFVGNYLGNKNY</sequence>
<dbReference type="AlphaFoldDB" id="A0A149VAS9"/>